<evidence type="ECO:0000256" key="4">
    <source>
        <dbReference type="ARBA" id="ARBA00022982"/>
    </source>
</evidence>
<protein>
    <recommendedName>
        <fullName evidence="8">4Fe-4S ferredoxin-type domain-containing protein</fullName>
    </recommendedName>
</protein>
<sequence>MENEEFRDQISTVDKKGKRIWIYPKKPAGKFYNYRKWLSYLLLALLFGMPYIKVGGEPLLMLNVVERKFIIFGQIFWPQDMFIFALAMITGIVFITLFTIAFGRLFCGWVCPQTIFMEMVFRRIEYWIEGDWTHQKKLDAQPWNAEKIRKKTLKHLIFWLISFAIANTFLSYIIGYEALWDIILDGPAANLGGFLAISIFTTVFYAVFAFMREQVCTTVCPYGRLQGVLLDQKSLVVAYDYERGEGRAKFKKNEDRAAAGKGDCIDCKQCIHVCPTGIDIRNGTQLECVNCTACIDACDHMMENVGLPKGLIKFTSEERIKNKTPWQFTTRLKVYTVLLVLLLGVLSTLILTRTDVQTTIMRTRGTTFSTYGEDQYSNLFDLNITNKTNEDMTLTLKVLEGDGEIKMVGDVAQLNLKKQDELQTKFFLIIDKEDIDASIDFVIGIYNGDELIEKKATTFMGPNI</sequence>
<dbReference type="InterPro" id="IPR009051">
    <property type="entry name" value="Helical_ferredxn"/>
</dbReference>
<dbReference type="GO" id="GO:0046872">
    <property type="term" value="F:metal ion binding"/>
    <property type="evidence" value="ECO:0007669"/>
    <property type="project" value="UniProtKB-KW"/>
</dbReference>
<feature type="domain" description="4Fe-4S ferredoxin-type" evidence="8">
    <location>
        <begin position="255"/>
        <end position="283"/>
    </location>
</feature>
<dbReference type="GO" id="GO:0005886">
    <property type="term" value="C:plasma membrane"/>
    <property type="evidence" value="ECO:0007669"/>
    <property type="project" value="TreeGrafter"/>
</dbReference>
<dbReference type="InterPro" id="IPR032879">
    <property type="entry name" value="FixG_C"/>
</dbReference>
<evidence type="ECO:0000256" key="6">
    <source>
        <dbReference type="ARBA" id="ARBA00023014"/>
    </source>
</evidence>
<dbReference type="GO" id="GO:0051539">
    <property type="term" value="F:4 iron, 4 sulfur cluster binding"/>
    <property type="evidence" value="ECO:0007669"/>
    <property type="project" value="UniProtKB-KW"/>
</dbReference>
<dbReference type="InterPro" id="IPR051684">
    <property type="entry name" value="Electron_Trans/Redox"/>
</dbReference>
<keyword evidence="1" id="KW-0813">Transport</keyword>
<dbReference type="Pfam" id="PF12801">
    <property type="entry name" value="Fer4_5"/>
    <property type="match status" value="1"/>
</dbReference>
<feature type="transmembrane region" description="Helical" evidence="7">
    <location>
        <begin position="188"/>
        <end position="208"/>
    </location>
</feature>
<keyword evidence="5" id="KW-0408">Iron</keyword>
<dbReference type="RefSeq" id="WP_258540991.1">
    <property type="nucleotide sequence ID" value="NZ_OU015584.1"/>
</dbReference>
<evidence type="ECO:0000313" key="9">
    <source>
        <dbReference type="EMBL" id="CAG5078788.1"/>
    </source>
</evidence>
<reference evidence="9" key="1">
    <citation type="submission" date="2021-04" db="EMBL/GenBank/DDBJ databases">
        <authorList>
            <person name="Rodrigo-Torres L."/>
            <person name="Arahal R. D."/>
            <person name="Lucena T."/>
        </authorList>
    </citation>
    <scope>NUCLEOTIDE SEQUENCE</scope>
    <source>
        <strain evidence="9">AS29M-1</strain>
    </source>
</reference>
<dbReference type="Gene3D" id="2.60.40.10">
    <property type="entry name" value="Immunoglobulins"/>
    <property type="match status" value="1"/>
</dbReference>
<feature type="transmembrane region" description="Helical" evidence="7">
    <location>
        <begin position="332"/>
        <end position="351"/>
    </location>
</feature>
<dbReference type="EMBL" id="OU015584">
    <property type="protein sequence ID" value="CAG5078788.1"/>
    <property type="molecule type" value="Genomic_DNA"/>
</dbReference>
<evidence type="ECO:0000256" key="5">
    <source>
        <dbReference type="ARBA" id="ARBA00023004"/>
    </source>
</evidence>
<dbReference type="PROSITE" id="PS00198">
    <property type="entry name" value="4FE4S_FER_1"/>
    <property type="match status" value="1"/>
</dbReference>
<evidence type="ECO:0000256" key="7">
    <source>
        <dbReference type="SAM" id="Phobius"/>
    </source>
</evidence>
<evidence type="ECO:0000313" key="10">
    <source>
        <dbReference type="Proteomes" id="UP000683507"/>
    </source>
</evidence>
<evidence type="ECO:0000259" key="8">
    <source>
        <dbReference type="PROSITE" id="PS51379"/>
    </source>
</evidence>
<feature type="transmembrane region" description="Helical" evidence="7">
    <location>
        <begin position="156"/>
        <end position="176"/>
    </location>
</feature>
<keyword evidence="7" id="KW-1133">Transmembrane helix</keyword>
<dbReference type="Gene3D" id="1.10.1060.10">
    <property type="entry name" value="Alpha-helical ferredoxin"/>
    <property type="match status" value="1"/>
</dbReference>
<gene>
    <name evidence="9" type="ORF">CRYO30217_00767</name>
</gene>
<evidence type="ECO:0000256" key="2">
    <source>
        <dbReference type="ARBA" id="ARBA00022485"/>
    </source>
</evidence>
<keyword evidence="10" id="KW-1185">Reference proteome</keyword>
<dbReference type="KEGG" id="ptan:CRYO30217_00767"/>
<dbReference type="InterPro" id="IPR014116">
    <property type="entry name" value="Cyt_c_oxidase_cbb3_FixG"/>
</dbReference>
<keyword evidence="7" id="KW-0472">Membrane</keyword>
<accession>A0A916JL67</accession>
<keyword evidence="7" id="KW-0812">Transmembrane</keyword>
<feature type="transmembrane region" description="Helical" evidence="7">
    <location>
        <begin position="82"/>
        <end position="107"/>
    </location>
</feature>
<dbReference type="SUPFAM" id="SSF54862">
    <property type="entry name" value="4Fe-4S ferredoxins"/>
    <property type="match status" value="1"/>
</dbReference>
<name>A0A916JL67_9FLAO</name>
<keyword evidence="3" id="KW-0479">Metal-binding</keyword>
<dbReference type="InterPro" id="IPR017900">
    <property type="entry name" value="4Fe4S_Fe_S_CS"/>
</dbReference>
<dbReference type="Proteomes" id="UP000683507">
    <property type="component" value="Chromosome"/>
</dbReference>
<dbReference type="AlphaFoldDB" id="A0A916JL67"/>
<keyword evidence="2" id="KW-0004">4Fe-4S</keyword>
<dbReference type="InterPro" id="IPR017896">
    <property type="entry name" value="4Fe4S_Fe-S-bd"/>
</dbReference>
<dbReference type="InterPro" id="IPR013783">
    <property type="entry name" value="Ig-like_fold"/>
</dbReference>
<keyword evidence="6" id="KW-0411">Iron-sulfur</keyword>
<dbReference type="Pfam" id="PF13746">
    <property type="entry name" value="Fer4_18"/>
    <property type="match status" value="1"/>
</dbReference>
<dbReference type="PANTHER" id="PTHR30176:SF3">
    <property type="entry name" value="FERREDOXIN-TYPE PROTEIN NAPH"/>
    <property type="match status" value="1"/>
</dbReference>
<keyword evidence="4" id="KW-0249">Electron transport</keyword>
<evidence type="ECO:0000256" key="3">
    <source>
        <dbReference type="ARBA" id="ARBA00022723"/>
    </source>
</evidence>
<dbReference type="PANTHER" id="PTHR30176">
    <property type="entry name" value="FERREDOXIN-TYPE PROTEIN NAPH"/>
    <property type="match status" value="1"/>
</dbReference>
<proteinExistence type="predicted"/>
<dbReference type="PROSITE" id="PS51379">
    <property type="entry name" value="4FE4S_FER_2"/>
    <property type="match status" value="1"/>
</dbReference>
<dbReference type="Pfam" id="PF11614">
    <property type="entry name" value="FixG_C"/>
    <property type="match status" value="1"/>
</dbReference>
<evidence type="ECO:0000256" key="1">
    <source>
        <dbReference type="ARBA" id="ARBA00022448"/>
    </source>
</evidence>
<organism evidence="9 10">
    <name type="scientific">Parvicella tangerina</name>
    <dbReference type="NCBI Taxonomy" id="2829795"/>
    <lineage>
        <taxon>Bacteria</taxon>
        <taxon>Pseudomonadati</taxon>
        <taxon>Bacteroidota</taxon>
        <taxon>Flavobacteriia</taxon>
        <taxon>Flavobacteriales</taxon>
        <taxon>Parvicellaceae</taxon>
        <taxon>Parvicella</taxon>
    </lineage>
</organism>
<dbReference type="NCBIfam" id="TIGR02745">
    <property type="entry name" value="ccoG_rdxA_fixG"/>
    <property type="match status" value="1"/>
</dbReference>
<feature type="transmembrane region" description="Helical" evidence="7">
    <location>
        <begin position="37"/>
        <end position="54"/>
    </location>
</feature>